<gene>
    <name evidence="2" type="ORF">SAMN06265355_1339</name>
</gene>
<feature type="domain" description="DUF397" evidence="1">
    <location>
        <begin position="12"/>
        <end position="63"/>
    </location>
</feature>
<evidence type="ECO:0000313" key="2">
    <source>
        <dbReference type="EMBL" id="SNS82890.1"/>
    </source>
</evidence>
<name>A0A239HNK0_9ACTN</name>
<sequence>MVYRSNRGAAVSWRKSSASGGGQECVEVAAAGPAVLVRDSRDTSAGFLTLDPAEWKALVTAIRKGELEWR</sequence>
<dbReference type="OrthoDB" id="3542324at2"/>
<evidence type="ECO:0000313" key="3">
    <source>
        <dbReference type="Proteomes" id="UP000198420"/>
    </source>
</evidence>
<dbReference type="EMBL" id="FZNP01000033">
    <property type="protein sequence ID" value="SNS82890.1"/>
    <property type="molecule type" value="Genomic_DNA"/>
</dbReference>
<evidence type="ECO:0000259" key="1">
    <source>
        <dbReference type="Pfam" id="PF04149"/>
    </source>
</evidence>
<organism evidence="2 3">
    <name type="scientific">Actinomadura mexicana</name>
    <dbReference type="NCBI Taxonomy" id="134959"/>
    <lineage>
        <taxon>Bacteria</taxon>
        <taxon>Bacillati</taxon>
        <taxon>Actinomycetota</taxon>
        <taxon>Actinomycetes</taxon>
        <taxon>Streptosporangiales</taxon>
        <taxon>Thermomonosporaceae</taxon>
        <taxon>Actinomadura</taxon>
    </lineage>
</organism>
<protein>
    <recommendedName>
        <fullName evidence="1">DUF397 domain-containing protein</fullName>
    </recommendedName>
</protein>
<proteinExistence type="predicted"/>
<dbReference type="InterPro" id="IPR007278">
    <property type="entry name" value="DUF397"/>
</dbReference>
<reference evidence="3" key="1">
    <citation type="submission" date="2017-06" db="EMBL/GenBank/DDBJ databases">
        <authorList>
            <person name="Varghese N."/>
            <person name="Submissions S."/>
        </authorList>
    </citation>
    <scope>NUCLEOTIDE SEQUENCE [LARGE SCALE GENOMIC DNA]</scope>
    <source>
        <strain evidence="3">DSM 44485</strain>
    </source>
</reference>
<dbReference type="AlphaFoldDB" id="A0A239HNK0"/>
<accession>A0A239HNK0</accession>
<dbReference type="Proteomes" id="UP000198420">
    <property type="component" value="Unassembled WGS sequence"/>
</dbReference>
<dbReference type="Pfam" id="PF04149">
    <property type="entry name" value="DUF397"/>
    <property type="match status" value="1"/>
</dbReference>
<keyword evidence="3" id="KW-1185">Reference proteome</keyword>